<organism evidence="2 3">
    <name type="scientific">Hymenobacter roseosalivarius DSM 11622</name>
    <dbReference type="NCBI Taxonomy" id="645990"/>
    <lineage>
        <taxon>Bacteria</taxon>
        <taxon>Pseudomonadati</taxon>
        <taxon>Bacteroidota</taxon>
        <taxon>Cytophagia</taxon>
        <taxon>Cytophagales</taxon>
        <taxon>Hymenobacteraceae</taxon>
        <taxon>Hymenobacter</taxon>
    </lineage>
</organism>
<dbReference type="InterPro" id="IPR001173">
    <property type="entry name" value="Glyco_trans_2-like"/>
</dbReference>
<dbReference type="AlphaFoldDB" id="A0A1W1V933"/>
<dbReference type="Gene3D" id="3.90.550.10">
    <property type="entry name" value="Spore Coat Polysaccharide Biosynthesis Protein SpsA, Chain A"/>
    <property type="match status" value="1"/>
</dbReference>
<dbReference type="GO" id="GO:0016740">
    <property type="term" value="F:transferase activity"/>
    <property type="evidence" value="ECO:0007669"/>
    <property type="project" value="UniProtKB-KW"/>
</dbReference>
<accession>A0A1W1V933</accession>
<reference evidence="2 3" key="1">
    <citation type="submission" date="2017-04" db="EMBL/GenBank/DDBJ databases">
        <authorList>
            <person name="Afonso C.L."/>
            <person name="Miller P.J."/>
            <person name="Scott M.A."/>
            <person name="Spackman E."/>
            <person name="Goraichik I."/>
            <person name="Dimitrov K.M."/>
            <person name="Suarez D.L."/>
            <person name="Swayne D.E."/>
        </authorList>
    </citation>
    <scope>NUCLEOTIDE SEQUENCE [LARGE SCALE GENOMIC DNA]</scope>
    <source>
        <strain evidence="2 3">DSM 11622</strain>
    </source>
</reference>
<keyword evidence="2" id="KW-0808">Transferase</keyword>
<proteinExistence type="predicted"/>
<sequence length="347" mass="40352">MLASSGLPIVTVIIPNYNHAQYLSRRIESVLQQTVRELEVLILDDCSPDNSREVIEHYARLDARIRTVYNEQNSGSTFKQWNKGLALARSKYVWIAESDDYADPTMLETLLARLDANPALGLAYCDSWIVDEHNITIRQCTYLEDEPDTLLWAKDFEIDGIHLIRKYMSYENIIPNASGVVMRRDVVAMVGPAPENYRMLGDWLFWAKILAVSQVAYVAQPLNYFRQHTNNVRSSVRTNGVGLLEETFMLKAMQQYGPPNAHFYGRKVDYILRTWFNSLIYHQVPREMYRTMEQNMCEVDPHFRQLFRTEWLKFLVRNKCSGLRQLVGEGVLYPLLRRVKGNTARRS</sequence>
<evidence type="ECO:0000259" key="1">
    <source>
        <dbReference type="Pfam" id="PF00535"/>
    </source>
</evidence>
<dbReference type="PANTHER" id="PTHR43685">
    <property type="entry name" value="GLYCOSYLTRANSFERASE"/>
    <property type="match status" value="1"/>
</dbReference>
<feature type="domain" description="Glycosyltransferase 2-like" evidence="1">
    <location>
        <begin position="11"/>
        <end position="120"/>
    </location>
</feature>
<dbReference type="STRING" id="645990.SAMN00120144_0936"/>
<dbReference type="RefSeq" id="WP_084444388.1">
    <property type="nucleotide sequence ID" value="NZ_FWWW01000052.1"/>
</dbReference>
<gene>
    <name evidence="2" type="ORF">SAMN00120144_0936</name>
</gene>
<dbReference type="InterPro" id="IPR029044">
    <property type="entry name" value="Nucleotide-diphossugar_trans"/>
</dbReference>
<keyword evidence="3" id="KW-1185">Reference proteome</keyword>
<dbReference type="Proteomes" id="UP000192266">
    <property type="component" value="Unassembled WGS sequence"/>
</dbReference>
<dbReference type="EMBL" id="FWWW01000052">
    <property type="protein sequence ID" value="SMB89494.1"/>
    <property type="molecule type" value="Genomic_DNA"/>
</dbReference>
<dbReference type="OrthoDB" id="9815829at2"/>
<dbReference type="Pfam" id="PF00535">
    <property type="entry name" value="Glycos_transf_2"/>
    <property type="match status" value="1"/>
</dbReference>
<dbReference type="InterPro" id="IPR050834">
    <property type="entry name" value="Glycosyltransf_2"/>
</dbReference>
<evidence type="ECO:0000313" key="2">
    <source>
        <dbReference type="EMBL" id="SMB89494.1"/>
    </source>
</evidence>
<name>A0A1W1V933_9BACT</name>
<dbReference type="SUPFAM" id="SSF53448">
    <property type="entry name" value="Nucleotide-diphospho-sugar transferases"/>
    <property type="match status" value="1"/>
</dbReference>
<dbReference type="PANTHER" id="PTHR43685:SF2">
    <property type="entry name" value="GLYCOSYLTRANSFERASE 2-LIKE DOMAIN-CONTAINING PROTEIN"/>
    <property type="match status" value="1"/>
</dbReference>
<protein>
    <submittedName>
        <fullName evidence="2">Glycosyl transferase family 2</fullName>
    </submittedName>
</protein>
<evidence type="ECO:0000313" key="3">
    <source>
        <dbReference type="Proteomes" id="UP000192266"/>
    </source>
</evidence>